<feature type="transmembrane region" description="Helical" evidence="8">
    <location>
        <begin position="45"/>
        <end position="64"/>
    </location>
</feature>
<dbReference type="EMBL" id="JBHLVX010000056">
    <property type="protein sequence ID" value="MFC0269272.1"/>
    <property type="molecule type" value="Genomic_DNA"/>
</dbReference>
<keyword evidence="3 8" id="KW-0813">Transport</keyword>
<keyword evidence="8" id="KW-0997">Cell inner membrane</keyword>
<dbReference type="PANTHER" id="PTHR42718:SF9">
    <property type="entry name" value="MAJOR FACILITATOR SUPERFAMILY MULTIDRUG TRANSPORTER MFSC"/>
    <property type="match status" value="1"/>
</dbReference>
<keyword evidence="11" id="KW-1185">Reference proteome</keyword>
<accession>A0ABV6G6H8</accession>
<evidence type="ECO:0000313" key="10">
    <source>
        <dbReference type="EMBL" id="MFC0269272.1"/>
    </source>
</evidence>
<feature type="transmembrane region" description="Helical" evidence="8">
    <location>
        <begin position="76"/>
        <end position="94"/>
    </location>
</feature>
<dbReference type="Proteomes" id="UP001589814">
    <property type="component" value="Unassembled WGS sequence"/>
</dbReference>
<feature type="domain" description="Major facilitator superfamily (MFS) profile" evidence="9">
    <location>
        <begin position="10"/>
        <end position="401"/>
    </location>
</feature>
<evidence type="ECO:0000313" key="11">
    <source>
        <dbReference type="Proteomes" id="UP001589814"/>
    </source>
</evidence>
<evidence type="ECO:0000256" key="3">
    <source>
        <dbReference type="ARBA" id="ARBA00022448"/>
    </source>
</evidence>
<feature type="transmembrane region" description="Helical" evidence="8">
    <location>
        <begin position="249"/>
        <end position="270"/>
    </location>
</feature>
<feature type="transmembrane region" description="Helical" evidence="8">
    <location>
        <begin position="213"/>
        <end position="237"/>
    </location>
</feature>
<sequence>MYAEQGNRWLIGLMMGLIVLTPMGVDIFLPSLPVMARDFGVDSTALRWSITLYLISMGLCQLLAGPLVDWLGRRRMALVGALLYALAALVAAMAERLDLFQVARGLQGVGAAIATVVAFACVRDRFSGERGAGVYSLLNAAVCVVPALAPLLGGVLASLWQWRASFVFMVLFALAVSLLCLWRQQETRPRHLRPQYPQFRPHTFAAILADRHFLFYALVAAIGMSVILTYVTTAPLLLIEQAGLSEIAFGAWFGGVAAINVAAYFVAPLLIRRLGQGGAIRLGLNIMVLGGVLHGLTMLAGFAGVAAFMLINALMATGFSFTLGAAMSLALAPHAGRAGSASALIGCFQMGGGALIASLMTLLPLPPQWLLMLLGVMGAGILRTAIEGLGEPAKVKKDVSM</sequence>
<keyword evidence="7 8" id="KW-0472">Membrane</keyword>
<evidence type="ECO:0000256" key="4">
    <source>
        <dbReference type="ARBA" id="ARBA00022475"/>
    </source>
</evidence>
<dbReference type="CDD" id="cd17320">
    <property type="entry name" value="MFS_MdfA_MDR_like"/>
    <property type="match status" value="1"/>
</dbReference>
<dbReference type="PROSITE" id="PS50850">
    <property type="entry name" value="MFS"/>
    <property type="match status" value="1"/>
</dbReference>
<name>A0ABV6G6H8_9GAMM</name>
<evidence type="ECO:0000256" key="7">
    <source>
        <dbReference type="ARBA" id="ARBA00023136"/>
    </source>
</evidence>
<organism evidence="10 11">
    <name type="scientific">Kushneria aurantia</name>
    <dbReference type="NCBI Taxonomy" id="504092"/>
    <lineage>
        <taxon>Bacteria</taxon>
        <taxon>Pseudomonadati</taxon>
        <taxon>Pseudomonadota</taxon>
        <taxon>Gammaproteobacteria</taxon>
        <taxon>Oceanospirillales</taxon>
        <taxon>Halomonadaceae</taxon>
        <taxon>Kushneria</taxon>
    </lineage>
</organism>
<dbReference type="PROSITE" id="PS00216">
    <property type="entry name" value="SUGAR_TRANSPORT_1"/>
    <property type="match status" value="1"/>
</dbReference>
<feature type="transmembrane region" description="Helical" evidence="8">
    <location>
        <begin position="369"/>
        <end position="386"/>
    </location>
</feature>
<dbReference type="InterPro" id="IPR036259">
    <property type="entry name" value="MFS_trans_sf"/>
</dbReference>
<evidence type="ECO:0000256" key="8">
    <source>
        <dbReference type="RuleBase" id="RU365088"/>
    </source>
</evidence>
<dbReference type="Gene3D" id="1.20.1720.10">
    <property type="entry name" value="Multidrug resistance protein D"/>
    <property type="match status" value="1"/>
</dbReference>
<comment type="subcellular location">
    <subcellularLocation>
        <location evidence="8">Cell inner membrane</location>
        <topology evidence="8">Multi-pass membrane protein</topology>
    </subcellularLocation>
    <subcellularLocation>
        <location evidence="1">Cell membrane</location>
        <topology evidence="1">Multi-pass membrane protein</topology>
    </subcellularLocation>
</comment>
<protein>
    <recommendedName>
        <fullName evidence="8">Bcr/CflA family efflux transporter</fullName>
    </recommendedName>
</protein>
<proteinExistence type="inferred from homology"/>
<dbReference type="InterPro" id="IPR005829">
    <property type="entry name" value="Sugar_transporter_CS"/>
</dbReference>
<evidence type="ECO:0000256" key="2">
    <source>
        <dbReference type="ARBA" id="ARBA00006236"/>
    </source>
</evidence>
<feature type="transmembrane region" description="Helical" evidence="8">
    <location>
        <begin position="7"/>
        <end position="25"/>
    </location>
</feature>
<comment type="similarity">
    <text evidence="2 8">Belongs to the major facilitator superfamily. Bcr/CmlA family.</text>
</comment>
<dbReference type="InterPro" id="IPR004812">
    <property type="entry name" value="Efflux_drug-R_Bcr/CmlA"/>
</dbReference>
<dbReference type="InterPro" id="IPR011701">
    <property type="entry name" value="MFS"/>
</dbReference>
<dbReference type="Pfam" id="PF07690">
    <property type="entry name" value="MFS_1"/>
    <property type="match status" value="1"/>
</dbReference>
<keyword evidence="6 8" id="KW-1133">Transmembrane helix</keyword>
<reference evidence="10 11" key="1">
    <citation type="submission" date="2024-09" db="EMBL/GenBank/DDBJ databases">
        <authorList>
            <person name="Sun Q."/>
            <person name="Mori K."/>
        </authorList>
    </citation>
    <scope>NUCLEOTIDE SEQUENCE [LARGE SCALE GENOMIC DNA]</scope>
    <source>
        <strain evidence="10 11">CCM 7415</strain>
    </source>
</reference>
<gene>
    <name evidence="10" type="ORF">ACFFHW_14980</name>
</gene>
<dbReference type="InterPro" id="IPR020846">
    <property type="entry name" value="MFS_dom"/>
</dbReference>
<feature type="transmembrane region" description="Helical" evidence="8">
    <location>
        <begin position="309"/>
        <end position="331"/>
    </location>
</feature>
<feature type="transmembrane region" description="Helical" evidence="8">
    <location>
        <begin position="106"/>
        <end position="122"/>
    </location>
</feature>
<feature type="transmembrane region" description="Helical" evidence="8">
    <location>
        <begin position="282"/>
        <end position="303"/>
    </location>
</feature>
<dbReference type="PANTHER" id="PTHR42718">
    <property type="entry name" value="MAJOR FACILITATOR SUPERFAMILY MULTIDRUG TRANSPORTER MFSC"/>
    <property type="match status" value="1"/>
</dbReference>
<evidence type="ECO:0000259" key="9">
    <source>
        <dbReference type="PROSITE" id="PS50850"/>
    </source>
</evidence>
<dbReference type="RefSeq" id="WP_019951587.1">
    <property type="nucleotide sequence ID" value="NZ_JBHLVX010000056.1"/>
</dbReference>
<evidence type="ECO:0000256" key="6">
    <source>
        <dbReference type="ARBA" id="ARBA00022989"/>
    </source>
</evidence>
<evidence type="ECO:0000256" key="5">
    <source>
        <dbReference type="ARBA" id="ARBA00022692"/>
    </source>
</evidence>
<keyword evidence="5 8" id="KW-0812">Transmembrane</keyword>
<dbReference type="NCBIfam" id="TIGR00710">
    <property type="entry name" value="efflux_Bcr_CflA"/>
    <property type="match status" value="1"/>
</dbReference>
<evidence type="ECO:0000256" key="1">
    <source>
        <dbReference type="ARBA" id="ARBA00004651"/>
    </source>
</evidence>
<dbReference type="SUPFAM" id="SSF103473">
    <property type="entry name" value="MFS general substrate transporter"/>
    <property type="match status" value="1"/>
</dbReference>
<feature type="transmembrane region" description="Helical" evidence="8">
    <location>
        <begin position="162"/>
        <end position="182"/>
    </location>
</feature>
<keyword evidence="4" id="KW-1003">Cell membrane</keyword>
<feature type="transmembrane region" description="Helical" evidence="8">
    <location>
        <begin position="134"/>
        <end position="156"/>
    </location>
</feature>
<feature type="transmembrane region" description="Helical" evidence="8">
    <location>
        <begin position="343"/>
        <end position="363"/>
    </location>
</feature>
<comment type="caution">
    <text evidence="10">The sequence shown here is derived from an EMBL/GenBank/DDBJ whole genome shotgun (WGS) entry which is preliminary data.</text>
</comment>